<evidence type="ECO:0000256" key="6">
    <source>
        <dbReference type="SAM" id="SignalP"/>
    </source>
</evidence>
<dbReference type="RefSeq" id="WP_346819115.1">
    <property type="nucleotide sequence ID" value="NZ_JBDKWZ010000001.1"/>
</dbReference>
<evidence type="ECO:0000259" key="7">
    <source>
        <dbReference type="Pfam" id="PF07980"/>
    </source>
</evidence>
<protein>
    <submittedName>
        <fullName evidence="9">RagB/SusD family nutrient uptake outer membrane protein</fullName>
    </submittedName>
</protein>
<dbReference type="InterPro" id="IPR011990">
    <property type="entry name" value="TPR-like_helical_dom_sf"/>
</dbReference>
<dbReference type="EMBL" id="JBDKWZ010000001">
    <property type="protein sequence ID" value="MEN7546327.1"/>
    <property type="molecule type" value="Genomic_DNA"/>
</dbReference>
<evidence type="ECO:0000313" key="9">
    <source>
        <dbReference type="EMBL" id="MEN7546327.1"/>
    </source>
</evidence>
<reference evidence="9 10" key="1">
    <citation type="submission" date="2024-04" db="EMBL/GenBank/DDBJ databases">
        <title>Novel genus in family Flammeovirgaceae.</title>
        <authorList>
            <person name="Nguyen T.H."/>
            <person name="Vuong T.Q."/>
            <person name="Le H."/>
            <person name="Kim S.-G."/>
        </authorList>
    </citation>
    <scope>NUCLEOTIDE SEQUENCE [LARGE SCALE GENOMIC DNA]</scope>
    <source>
        <strain evidence="9 10">JCM 23209</strain>
    </source>
</reference>
<keyword evidence="10" id="KW-1185">Reference proteome</keyword>
<name>A0AAW9RN35_9BACT</name>
<feature type="domain" description="RagB/SusD" evidence="7">
    <location>
        <begin position="274"/>
        <end position="507"/>
    </location>
</feature>
<comment type="caution">
    <text evidence="9">The sequence shown here is derived from an EMBL/GenBank/DDBJ whole genome shotgun (WGS) entry which is preliminary data.</text>
</comment>
<keyword evidence="3 6" id="KW-0732">Signal</keyword>
<dbReference type="Pfam" id="PF14322">
    <property type="entry name" value="SusD-like_3"/>
    <property type="match status" value="1"/>
</dbReference>
<feature type="signal peptide" evidence="6">
    <location>
        <begin position="1"/>
        <end position="23"/>
    </location>
</feature>
<dbReference type="PROSITE" id="PS51257">
    <property type="entry name" value="PROKAR_LIPOPROTEIN"/>
    <property type="match status" value="1"/>
</dbReference>
<comment type="similarity">
    <text evidence="2">Belongs to the SusD family.</text>
</comment>
<evidence type="ECO:0000256" key="5">
    <source>
        <dbReference type="ARBA" id="ARBA00023237"/>
    </source>
</evidence>
<dbReference type="SUPFAM" id="SSF48452">
    <property type="entry name" value="TPR-like"/>
    <property type="match status" value="1"/>
</dbReference>
<keyword evidence="4" id="KW-0472">Membrane</keyword>
<keyword evidence="5" id="KW-0998">Cell outer membrane</keyword>
<gene>
    <name evidence="9" type="ORF">AAG747_00315</name>
</gene>
<dbReference type="Gene3D" id="1.25.40.390">
    <property type="match status" value="1"/>
</dbReference>
<evidence type="ECO:0000256" key="3">
    <source>
        <dbReference type="ARBA" id="ARBA00022729"/>
    </source>
</evidence>
<feature type="chain" id="PRO_5043567025" evidence="6">
    <location>
        <begin position="24"/>
        <end position="507"/>
    </location>
</feature>
<organism evidence="9 10">
    <name type="scientific">Rapidithrix thailandica</name>
    <dbReference type="NCBI Taxonomy" id="413964"/>
    <lineage>
        <taxon>Bacteria</taxon>
        <taxon>Pseudomonadati</taxon>
        <taxon>Bacteroidota</taxon>
        <taxon>Cytophagia</taxon>
        <taxon>Cytophagales</taxon>
        <taxon>Flammeovirgaceae</taxon>
        <taxon>Rapidithrix</taxon>
    </lineage>
</organism>
<evidence type="ECO:0000313" key="10">
    <source>
        <dbReference type="Proteomes" id="UP001403385"/>
    </source>
</evidence>
<dbReference type="InterPro" id="IPR033985">
    <property type="entry name" value="SusD-like_N"/>
</dbReference>
<feature type="domain" description="SusD-like N-terminal" evidence="8">
    <location>
        <begin position="22"/>
        <end position="224"/>
    </location>
</feature>
<dbReference type="AlphaFoldDB" id="A0AAW9RN35"/>
<proteinExistence type="inferred from homology"/>
<sequence length="507" mass="57495">MKKPIYIFSALLVLLLSSCEKFLDLEPYGPPTSATFWKSEADAISAVNALYEPMQWDQMYGRGYFWFINASDDMVTGRVKDAPDKIKNFICTGNEGYTRNIWSYKYKVIKRANDVINNIDKIEEIDTALKNRSLGEAYFFSGVMYLELAYHFGDQRAGIPIIDRENMLDYNLPRPGSVIDNYQYIASELEKAAQLLPEFSSYGEADRGRAHKHAANAYLAKTYLYWAQYDPAQYAKAVEAANRVINSGEHALINTGNPTEDFRGVFSAANNWSPEYIWSVVSNTQTGSILPGVMFENKGWGKYNGWGYYQPTKELFDEYENGDARRDVTIFKEGTVFNYFGEDFTWTQTSNNETGYMFGKYTEPFQNKDRVNPNGDKPTTDLNVPLMRYAEVLLIKAEALIASGQNGDAPLNAVRARAGLAPITGATIVDLKHERRCELAGEWSDRHFDLVRWGDADATYAKPLHGHDGTEVWPARPQFNPEIHHVWPLPPHEIEASNGVLTQNQGW</sequence>
<evidence type="ECO:0000259" key="8">
    <source>
        <dbReference type="Pfam" id="PF14322"/>
    </source>
</evidence>
<evidence type="ECO:0000256" key="2">
    <source>
        <dbReference type="ARBA" id="ARBA00006275"/>
    </source>
</evidence>
<comment type="subcellular location">
    <subcellularLocation>
        <location evidence="1">Cell outer membrane</location>
    </subcellularLocation>
</comment>
<evidence type="ECO:0000256" key="1">
    <source>
        <dbReference type="ARBA" id="ARBA00004442"/>
    </source>
</evidence>
<dbReference type="InterPro" id="IPR012944">
    <property type="entry name" value="SusD_RagB_dom"/>
</dbReference>
<dbReference type="CDD" id="cd08977">
    <property type="entry name" value="SusD"/>
    <property type="match status" value="1"/>
</dbReference>
<dbReference type="Proteomes" id="UP001403385">
    <property type="component" value="Unassembled WGS sequence"/>
</dbReference>
<dbReference type="GO" id="GO:0009279">
    <property type="term" value="C:cell outer membrane"/>
    <property type="evidence" value="ECO:0007669"/>
    <property type="project" value="UniProtKB-SubCell"/>
</dbReference>
<accession>A0AAW9RN35</accession>
<dbReference type="Pfam" id="PF07980">
    <property type="entry name" value="SusD_RagB"/>
    <property type="match status" value="1"/>
</dbReference>
<evidence type="ECO:0000256" key="4">
    <source>
        <dbReference type="ARBA" id="ARBA00023136"/>
    </source>
</evidence>